<feature type="non-terminal residue" evidence="1">
    <location>
        <position position="1"/>
    </location>
</feature>
<accession>K1RI06</accession>
<dbReference type="EMBL" id="AJWY01014574">
    <property type="protein sequence ID" value="EKC43364.1"/>
    <property type="molecule type" value="Genomic_DNA"/>
</dbReference>
<reference evidence="1" key="1">
    <citation type="journal article" date="2013" name="Environ. Microbiol.">
        <title>Microbiota from the distal guts of lean and obese adolescents exhibit partial functional redundancy besides clear differences in community structure.</title>
        <authorList>
            <person name="Ferrer M."/>
            <person name="Ruiz A."/>
            <person name="Lanza F."/>
            <person name="Haange S.B."/>
            <person name="Oberbach A."/>
            <person name="Till H."/>
            <person name="Bargiela R."/>
            <person name="Campoy C."/>
            <person name="Segura M.T."/>
            <person name="Richter M."/>
            <person name="von Bergen M."/>
            <person name="Seifert J."/>
            <person name="Suarez A."/>
        </authorList>
    </citation>
    <scope>NUCLEOTIDE SEQUENCE</scope>
</reference>
<comment type="caution">
    <text evidence="1">The sequence shown here is derived from an EMBL/GenBank/DDBJ whole genome shotgun (WGS) entry which is preliminary data.</text>
</comment>
<protein>
    <submittedName>
        <fullName evidence="1">Uncharacterized protein</fullName>
    </submittedName>
</protein>
<gene>
    <name evidence="1" type="ORF">LEA_21184</name>
</gene>
<evidence type="ECO:0000313" key="1">
    <source>
        <dbReference type="EMBL" id="EKC43364.1"/>
    </source>
</evidence>
<dbReference type="AlphaFoldDB" id="K1RI06"/>
<proteinExistence type="predicted"/>
<sequence>AMHVRIFWWNSSIMNGGIPQMKRKNEQSTRELMGTKELSDYSIRTYRKDELVYFLIQPSNLSVLSEESLSARIYGLMTVLKGITEIEMMCLNSRENFEDNKRYLKNRAEEETNPTVRKLLELDAGHLDRMQVQMATAREFLLIIRLRNQKENEVFAYLNRIEKMLVEQGFTSKRADEEDMKRILAVYFEQNVTTEKFEEFDGERWIILNE</sequence>
<organism evidence="1">
    <name type="scientific">human gut metagenome</name>
    <dbReference type="NCBI Taxonomy" id="408170"/>
    <lineage>
        <taxon>unclassified sequences</taxon>
        <taxon>metagenomes</taxon>
        <taxon>organismal metagenomes</taxon>
    </lineage>
</organism>
<name>K1RI06_9ZZZZ</name>